<feature type="transmembrane region" description="Helical" evidence="7">
    <location>
        <begin position="21"/>
        <end position="38"/>
    </location>
</feature>
<evidence type="ECO:0000256" key="1">
    <source>
        <dbReference type="ARBA" id="ARBA00004571"/>
    </source>
</evidence>
<dbReference type="STRING" id="401053.AciPR4_2763"/>
<evidence type="ECO:0000313" key="10">
    <source>
        <dbReference type="Proteomes" id="UP000006844"/>
    </source>
</evidence>
<evidence type="ECO:0000256" key="2">
    <source>
        <dbReference type="ARBA" id="ARBA00022448"/>
    </source>
</evidence>
<organism evidence="9 10">
    <name type="scientific">Terriglobus saanensis (strain ATCC BAA-1853 / DSM 23119 / SP1PR4)</name>
    <dbReference type="NCBI Taxonomy" id="401053"/>
    <lineage>
        <taxon>Bacteria</taxon>
        <taxon>Pseudomonadati</taxon>
        <taxon>Acidobacteriota</taxon>
        <taxon>Terriglobia</taxon>
        <taxon>Terriglobales</taxon>
        <taxon>Acidobacteriaceae</taxon>
        <taxon>Terriglobus</taxon>
    </lineage>
</organism>
<dbReference type="KEGG" id="tsa:AciPR4_2763"/>
<dbReference type="eggNOG" id="COG3485">
    <property type="taxonomic scope" value="Bacteria"/>
</dbReference>
<evidence type="ECO:0000256" key="5">
    <source>
        <dbReference type="ARBA" id="ARBA00023136"/>
    </source>
</evidence>
<sequence>MKSVPSTCRSLRDNARRRAGAWLRSTLFLIIMAMVLFMPQRCRAQSTTGDIVAAVIDPSNAAIPKVGLVLSQVETGQQIKQTGDANGLAVFSSLKPGNYKLIATQPGFRTTELDNITVVIGQRVSLDVRMQVGASSESVTISASEAALLNSESASVGQVINKSSIDTLPLNGRNFIQLTQLTTGAAPIGAGNSPATTWTGRSDTTVSFAGLRESDTSFLVNGIETRNARFGNTGIRPSVDAIQEFRVQRTTFGAEFGHAASIVNTELLGGANPFHLVLFELNRNRAYAANTYFAKQAGAQQPALNQNNFGATLSGPVLLPKIYNGRDKTFFMFNFEAFRLTQGQTLTSIYPSVAQLQGNLADDSAGTGLYPTNSAFCAANSSSAKCVDVINPLTNQPFAGNIIPTAQLDATAQKALQFIPAPNLGSAGGVNFPSFNTIRTPRNTQSINQYNVRLDHRFSDRDSIYATWSDSNDILYSPAINPLGGNTAPLNDHLWTGTYAHVFSPTLFNEFRFGVNDSATFRNAESAFGPNYAGDLFGLPYANNADAATYGVPNFGISGFGPVGSITEVIGADDKNYQVSDNLTWTHGRLTSVNGLQYLHESFTQITDFGSNPNLVYNNGYSTRNASGNRVSSIGLSDFLLGEPYSITAASGDSTQSLHTAYYGFFSQNNWKVLPSLTLNLGLRYEYAGSPIESRDRSQFFDTTNGQFYYAGSTIRRSIVKPDKNNFAPRLGFAWRPPSLTNTVIRGGVGTYYATDNFNEEQFKNQGSPFYTSRSNTPSSTTPVSIFNPFASSSTAFPPANANIFTLDQNNRTSYINQWGLDIQQSFASDYLFELEYAGGSGQKLAQRRNANIGAVDTTGKIPLLNRVPFPQYGFILVTGNYGRSNYNALTAKLEKRLSHGNSFLVAYTFSKAIDIGITDDFSALSTDFFRYDRGVSDYHVPHRLVISYAYQLPFGRGKTFFGTAPLPVEYLIGGWQFNGITSFSSGQYSTPTLAGDNLNIGSFSQSRPNRVSDPRIGRNTPTQWFNVAAFVQPAFGTPGNAGRNSVEQPGYQNWDASLFKAFPVKDRANFQLRLEAFNLFNHTQFGSANTSVGPGFGSITSTRAARIVQVGGRFQF</sequence>
<evidence type="ECO:0000313" key="9">
    <source>
        <dbReference type="EMBL" id="ADV83536.1"/>
    </source>
</evidence>
<dbReference type="Proteomes" id="UP000006844">
    <property type="component" value="Chromosome"/>
</dbReference>
<keyword evidence="9" id="KW-0675">Receptor</keyword>
<keyword evidence="7" id="KW-1133">Transmembrane helix</keyword>
<keyword evidence="5 7" id="KW-0472">Membrane</keyword>
<evidence type="ECO:0000256" key="7">
    <source>
        <dbReference type="SAM" id="Phobius"/>
    </source>
</evidence>
<keyword evidence="3" id="KW-1134">Transmembrane beta strand</keyword>
<dbReference type="GO" id="GO:0009279">
    <property type="term" value="C:cell outer membrane"/>
    <property type="evidence" value="ECO:0007669"/>
    <property type="project" value="UniProtKB-SubCell"/>
</dbReference>
<dbReference type="HOGENOM" id="CLU_006298_0_0_0"/>
<keyword evidence="10" id="KW-1185">Reference proteome</keyword>
<reference evidence="9 10" key="1">
    <citation type="journal article" date="2012" name="Stand. Genomic Sci.">
        <title>Complete genome sequence of Terriglobus saanensis type strain SP1PR4(T), an Acidobacteria from tundra soil.</title>
        <authorList>
            <person name="Rawat S.R."/>
            <person name="Mannisto M.K."/>
            <person name="Starovoytov V."/>
            <person name="Goodwin L."/>
            <person name="Nolan M."/>
            <person name="Hauser L."/>
            <person name="Land M."/>
            <person name="Davenport K.W."/>
            <person name="Woyke T."/>
            <person name="Haggblom M.M."/>
        </authorList>
    </citation>
    <scope>NUCLEOTIDE SEQUENCE</scope>
    <source>
        <strain evidence="10">ATCC BAA-1853 / DSM 23119 / SP1PR4</strain>
    </source>
</reference>
<evidence type="ECO:0000256" key="3">
    <source>
        <dbReference type="ARBA" id="ARBA00022452"/>
    </source>
</evidence>
<dbReference type="Pfam" id="PF25183">
    <property type="entry name" value="OMP_b-brl_4"/>
    <property type="match status" value="1"/>
</dbReference>
<dbReference type="GO" id="GO:0030246">
    <property type="term" value="F:carbohydrate binding"/>
    <property type="evidence" value="ECO:0007669"/>
    <property type="project" value="InterPro"/>
</dbReference>
<dbReference type="SUPFAM" id="SSF49452">
    <property type="entry name" value="Starch-binding domain-like"/>
    <property type="match status" value="1"/>
</dbReference>
<proteinExistence type="predicted"/>
<dbReference type="InterPro" id="IPR036942">
    <property type="entry name" value="Beta-barrel_TonB_sf"/>
</dbReference>
<dbReference type="Gene3D" id="2.40.170.20">
    <property type="entry name" value="TonB-dependent receptor, beta-barrel domain"/>
    <property type="match status" value="1"/>
</dbReference>
<dbReference type="AlphaFoldDB" id="E8V2R1"/>
<keyword evidence="6" id="KW-0998">Cell outer membrane</keyword>
<dbReference type="OrthoDB" id="97893at2"/>
<dbReference type="SUPFAM" id="SSF56935">
    <property type="entry name" value="Porins"/>
    <property type="match status" value="1"/>
</dbReference>
<dbReference type="Gene3D" id="2.60.40.1120">
    <property type="entry name" value="Carboxypeptidase-like, regulatory domain"/>
    <property type="match status" value="1"/>
</dbReference>
<feature type="domain" description="TonB-dependent transporter Oar-like beta-barrel" evidence="8">
    <location>
        <begin position="269"/>
        <end position="1110"/>
    </location>
</feature>
<dbReference type="InterPro" id="IPR039426">
    <property type="entry name" value="TonB-dep_rcpt-like"/>
</dbReference>
<protein>
    <submittedName>
        <fullName evidence="9">TonB-dependent receptor</fullName>
    </submittedName>
</protein>
<dbReference type="InterPro" id="IPR013784">
    <property type="entry name" value="Carb-bd-like_fold"/>
</dbReference>
<accession>E8V2R1</accession>
<dbReference type="EMBL" id="CP002467">
    <property type="protein sequence ID" value="ADV83536.1"/>
    <property type="molecule type" value="Genomic_DNA"/>
</dbReference>
<dbReference type="Pfam" id="PF13620">
    <property type="entry name" value="CarboxypepD_reg"/>
    <property type="match status" value="1"/>
</dbReference>
<gene>
    <name evidence="9" type="ordered locus">AciPR4_2763</name>
</gene>
<evidence type="ECO:0000256" key="6">
    <source>
        <dbReference type="ARBA" id="ARBA00023237"/>
    </source>
</evidence>
<name>E8V2R1_TERSS</name>
<dbReference type="PANTHER" id="PTHR30069:SF46">
    <property type="entry name" value="OAR PROTEIN"/>
    <property type="match status" value="1"/>
</dbReference>
<dbReference type="PANTHER" id="PTHR30069">
    <property type="entry name" value="TONB-DEPENDENT OUTER MEMBRANE RECEPTOR"/>
    <property type="match status" value="1"/>
</dbReference>
<dbReference type="GO" id="GO:0015344">
    <property type="term" value="F:siderophore uptake transmembrane transporter activity"/>
    <property type="evidence" value="ECO:0007669"/>
    <property type="project" value="TreeGrafter"/>
</dbReference>
<keyword evidence="4 7" id="KW-0812">Transmembrane</keyword>
<keyword evidence="2" id="KW-0813">Transport</keyword>
<dbReference type="InterPro" id="IPR057601">
    <property type="entry name" value="Oar-like_b-barrel"/>
</dbReference>
<evidence type="ECO:0000256" key="4">
    <source>
        <dbReference type="ARBA" id="ARBA00022692"/>
    </source>
</evidence>
<dbReference type="GO" id="GO:0044718">
    <property type="term" value="P:siderophore transmembrane transport"/>
    <property type="evidence" value="ECO:0007669"/>
    <property type="project" value="TreeGrafter"/>
</dbReference>
<comment type="subcellular location">
    <subcellularLocation>
        <location evidence="1">Cell outer membrane</location>
        <topology evidence="1">Multi-pass membrane protein</topology>
    </subcellularLocation>
</comment>
<evidence type="ECO:0000259" key="8">
    <source>
        <dbReference type="Pfam" id="PF25183"/>
    </source>
</evidence>